<dbReference type="PANTHER" id="PTHR46276">
    <property type="entry name" value="E3 UBIQUITIN-PROTEIN LIGASE UBR5"/>
    <property type="match status" value="1"/>
</dbReference>
<comment type="caution">
    <text evidence="1">The sequence shown here is derived from an EMBL/GenBank/DDBJ whole genome shotgun (WGS) entry which is preliminary data.</text>
</comment>
<evidence type="ECO:0000313" key="2">
    <source>
        <dbReference type="Proteomes" id="UP001476798"/>
    </source>
</evidence>
<evidence type="ECO:0000313" key="1">
    <source>
        <dbReference type="EMBL" id="MEQ2190069.1"/>
    </source>
</evidence>
<name>A0ABV0Q2R0_9TELE</name>
<keyword evidence="2" id="KW-1185">Reference proteome</keyword>
<dbReference type="EMBL" id="JAHRIO010095607">
    <property type="protein sequence ID" value="MEQ2190069.1"/>
    <property type="molecule type" value="Genomic_DNA"/>
</dbReference>
<reference evidence="1 2" key="1">
    <citation type="submission" date="2021-06" db="EMBL/GenBank/DDBJ databases">
        <authorList>
            <person name="Palmer J.M."/>
        </authorList>
    </citation>
    <scope>NUCLEOTIDE SEQUENCE [LARGE SCALE GENOMIC DNA]</scope>
    <source>
        <strain evidence="1 2">GA_2019</strain>
        <tissue evidence="1">Muscle</tissue>
    </source>
</reference>
<sequence>PFLYFPGVHAVLKTGNWVRYCIFDLATGKAEQENNFPTSNLAFLGQSECNVAIFTAGQKQTLMQHVLRCDYEACRQYLMNLEQAFLLDQGSQGLGALLGHRCDGNRNILHAAVSVCFPVSNKETKEEEDPFLMNVNDEAVCFSEAERSERNTFAERLSAVEAIANAISVVSSNSSGNRTGSSSSRG</sequence>
<dbReference type="Proteomes" id="UP001476798">
    <property type="component" value="Unassembled WGS sequence"/>
</dbReference>
<proteinExistence type="predicted"/>
<dbReference type="PANTHER" id="PTHR46276:SF1">
    <property type="entry name" value="E3 UBIQUITIN-PROTEIN LIGASE UBR5"/>
    <property type="match status" value="1"/>
</dbReference>
<protein>
    <submittedName>
        <fullName evidence="1">Uncharacterized protein</fullName>
    </submittedName>
</protein>
<accession>A0ABV0Q2R0</accession>
<feature type="non-terminal residue" evidence="1">
    <location>
        <position position="1"/>
    </location>
</feature>
<gene>
    <name evidence="1" type="ORF">GOODEAATRI_031859</name>
</gene>
<organism evidence="1 2">
    <name type="scientific">Goodea atripinnis</name>
    <dbReference type="NCBI Taxonomy" id="208336"/>
    <lineage>
        <taxon>Eukaryota</taxon>
        <taxon>Metazoa</taxon>
        <taxon>Chordata</taxon>
        <taxon>Craniata</taxon>
        <taxon>Vertebrata</taxon>
        <taxon>Euteleostomi</taxon>
        <taxon>Actinopterygii</taxon>
        <taxon>Neopterygii</taxon>
        <taxon>Teleostei</taxon>
        <taxon>Neoteleostei</taxon>
        <taxon>Acanthomorphata</taxon>
        <taxon>Ovalentaria</taxon>
        <taxon>Atherinomorphae</taxon>
        <taxon>Cyprinodontiformes</taxon>
        <taxon>Goodeidae</taxon>
        <taxon>Goodea</taxon>
    </lineage>
</organism>